<evidence type="ECO:0000259" key="17">
    <source>
        <dbReference type="PROSITE" id="PS50021"/>
    </source>
</evidence>
<dbReference type="InterPro" id="IPR036028">
    <property type="entry name" value="SH3-like_dom_sf"/>
</dbReference>
<dbReference type="InterPro" id="IPR041681">
    <property type="entry name" value="PH_9"/>
</dbReference>
<evidence type="ECO:0000313" key="18">
    <source>
        <dbReference type="EMBL" id="CAI5451575.1"/>
    </source>
</evidence>
<feature type="compositionally biased region" description="Basic and acidic residues" evidence="14">
    <location>
        <begin position="3721"/>
        <end position="3731"/>
    </location>
</feature>
<evidence type="ECO:0000256" key="10">
    <source>
        <dbReference type="ARBA" id="ARBA00023203"/>
    </source>
</evidence>
<dbReference type="CDD" id="cd21194">
    <property type="entry name" value="CH_beta_spectrin_rpt2"/>
    <property type="match status" value="1"/>
</dbReference>
<dbReference type="Pfam" id="PF00435">
    <property type="entry name" value="Spectrin"/>
    <property type="match status" value="27"/>
</dbReference>
<feature type="coiled-coil region" evidence="13">
    <location>
        <begin position="3199"/>
        <end position="3226"/>
    </location>
</feature>
<dbReference type="Gene3D" id="2.30.29.30">
    <property type="entry name" value="Pleckstrin-homology domain (PH domain)/Phosphotyrosine-binding domain (PTB)"/>
    <property type="match status" value="1"/>
</dbReference>
<dbReference type="CDD" id="cd00176">
    <property type="entry name" value="SPEC"/>
    <property type="match status" value="19"/>
</dbReference>
<dbReference type="Gene3D" id="2.30.30.40">
    <property type="entry name" value="SH3 Domains"/>
    <property type="match status" value="1"/>
</dbReference>
<evidence type="ECO:0000259" key="15">
    <source>
        <dbReference type="PROSITE" id="PS50002"/>
    </source>
</evidence>
<keyword evidence="11" id="KW-0206">Cytoskeleton</keyword>
<dbReference type="SUPFAM" id="SSF50044">
    <property type="entry name" value="SH3-domain"/>
    <property type="match status" value="1"/>
</dbReference>
<dbReference type="GO" id="GO:0005543">
    <property type="term" value="F:phospholipid binding"/>
    <property type="evidence" value="ECO:0007669"/>
    <property type="project" value="InterPro"/>
</dbReference>
<dbReference type="InterPro" id="IPR002017">
    <property type="entry name" value="Spectrin_repeat"/>
</dbReference>
<feature type="domain" description="Calponin-homology (CH)" evidence="17">
    <location>
        <begin position="284"/>
        <end position="389"/>
    </location>
</feature>
<dbReference type="FunFam" id="1.10.418.10:FF:000001">
    <property type="entry name" value="Actinin alpha 1"/>
    <property type="match status" value="1"/>
</dbReference>
<organism evidence="18 19">
    <name type="scientific">Caenorhabditis angaria</name>
    <dbReference type="NCBI Taxonomy" id="860376"/>
    <lineage>
        <taxon>Eukaryota</taxon>
        <taxon>Metazoa</taxon>
        <taxon>Ecdysozoa</taxon>
        <taxon>Nematoda</taxon>
        <taxon>Chromadorea</taxon>
        <taxon>Rhabditida</taxon>
        <taxon>Rhabditina</taxon>
        <taxon>Rhabditomorpha</taxon>
        <taxon>Rhabditoidea</taxon>
        <taxon>Rhabditidae</taxon>
        <taxon>Peloderinae</taxon>
        <taxon>Caenorhabditis</taxon>
    </lineage>
</organism>
<dbReference type="Pfam" id="PF15410">
    <property type="entry name" value="PH_9"/>
    <property type="match status" value="1"/>
</dbReference>
<dbReference type="OrthoDB" id="5865767at2759"/>
<dbReference type="CDD" id="cd10571">
    <property type="entry name" value="PH_beta_spectrin"/>
    <property type="match status" value="1"/>
</dbReference>
<dbReference type="PROSITE" id="PS50002">
    <property type="entry name" value="SH3"/>
    <property type="match status" value="1"/>
</dbReference>
<dbReference type="CDD" id="cd21193">
    <property type="entry name" value="CH_beta_spectrin_rpt1"/>
    <property type="match status" value="1"/>
</dbReference>
<reference evidence="18" key="1">
    <citation type="submission" date="2022-11" db="EMBL/GenBank/DDBJ databases">
        <authorList>
            <person name="Kikuchi T."/>
        </authorList>
    </citation>
    <scope>NUCLEOTIDE SEQUENCE</scope>
    <source>
        <strain evidence="18">PS1010</strain>
    </source>
</reference>
<comment type="caution">
    <text evidence="18">The sequence shown here is derived from an EMBL/GenBank/DDBJ whole genome shotgun (WGS) entry which is preliminary data.</text>
</comment>
<dbReference type="EMBL" id="CANHGI010000005">
    <property type="protein sequence ID" value="CAI5451575.1"/>
    <property type="molecule type" value="Genomic_DNA"/>
</dbReference>
<keyword evidence="19" id="KW-1185">Reference proteome</keyword>
<keyword evidence="10" id="KW-0009">Actin-binding</keyword>
<name>A0A9P1IUR9_9PELO</name>
<dbReference type="GO" id="GO:0003779">
    <property type="term" value="F:actin binding"/>
    <property type="evidence" value="ECO:0007669"/>
    <property type="project" value="UniProtKB-KW"/>
</dbReference>
<dbReference type="FunFam" id="1.20.58.60:FF:000019">
    <property type="entry name" value="Spectrin beta chain"/>
    <property type="match status" value="1"/>
</dbReference>
<dbReference type="Gene3D" id="1.20.58.60">
    <property type="match status" value="22"/>
</dbReference>
<dbReference type="InterPro" id="IPR001849">
    <property type="entry name" value="PH_domain"/>
</dbReference>
<dbReference type="FunFam" id="1.20.58.60:FF:000007">
    <property type="entry name" value="Spectrin alpha chain non-erythrocytic 1"/>
    <property type="match status" value="1"/>
</dbReference>
<dbReference type="Pfam" id="PF00307">
    <property type="entry name" value="CH"/>
    <property type="match status" value="2"/>
</dbReference>
<feature type="coiled-coil region" evidence="13">
    <location>
        <begin position="2947"/>
        <end position="3007"/>
    </location>
</feature>
<gene>
    <name evidence="18" type="ORF">CAMP_LOCUS14212</name>
</gene>
<evidence type="ECO:0000259" key="16">
    <source>
        <dbReference type="PROSITE" id="PS50003"/>
    </source>
</evidence>
<accession>A0A9P1IUR9</accession>
<feature type="coiled-coil region" evidence="13">
    <location>
        <begin position="886"/>
        <end position="913"/>
    </location>
</feature>
<feature type="domain" description="SH3" evidence="15">
    <location>
        <begin position="937"/>
        <end position="994"/>
    </location>
</feature>
<comment type="subcellular location">
    <subcellularLocation>
        <location evidence="1">Cytoplasm</location>
        <location evidence="1">Cytoskeleton</location>
    </subcellularLocation>
</comment>
<dbReference type="SMART" id="SM00233">
    <property type="entry name" value="PH"/>
    <property type="match status" value="1"/>
</dbReference>
<keyword evidence="4" id="KW-0117">Actin capping</keyword>
<feature type="region of interest" description="Disordered" evidence="14">
    <location>
        <begin position="3692"/>
        <end position="3731"/>
    </location>
</feature>
<keyword evidence="7" id="KW-0344">Guanine-nucleotide releasing factor</keyword>
<evidence type="ECO:0000256" key="13">
    <source>
        <dbReference type="SAM" id="Coils"/>
    </source>
</evidence>
<keyword evidence="3 12" id="KW-0728">SH3 domain</keyword>
<dbReference type="PROSITE" id="PS50021">
    <property type="entry name" value="CH"/>
    <property type="match status" value="2"/>
</dbReference>
<dbReference type="GO" id="GO:0005085">
    <property type="term" value="F:guanyl-nucleotide exchange factor activity"/>
    <property type="evidence" value="ECO:0007669"/>
    <property type="project" value="UniProtKB-KW"/>
</dbReference>
<dbReference type="PROSITE" id="PS50003">
    <property type="entry name" value="PH_DOMAIN"/>
    <property type="match status" value="1"/>
</dbReference>
<feature type="compositionally biased region" description="Polar residues" evidence="14">
    <location>
        <begin position="4089"/>
        <end position="4105"/>
    </location>
</feature>
<dbReference type="SUPFAM" id="SSF46966">
    <property type="entry name" value="Spectrin repeat"/>
    <property type="match status" value="23"/>
</dbReference>
<dbReference type="InterPro" id="IPR011993">
    <property type="entry name" value="PH-like_dom_sf"/>
</dbReference>
<evidence type="ECO:0000256" key="4">
    <source>
        <dbReference type="ARBA" id="ARBA00022467"/>
    </source>
</evidence>
<evidence type="ECO:0000256" key="2">
    <source>
        <dbReference type="ARBA" id="ARBA00006826"/>
    </source>
</evidence>
<keyword evidence="9" id="KW-0677">Repeat</keyword>
<feature type="compositionally biased region" description="Basic and acidic residues" evidence="14">
    <location>
        <begin position="3692"/>
        <end position="3701"/>
    </location>
</feature>
<sequence length="4131" mass="478443">MSYVYSAAIYSPGEGKSVRTNLNDKVEGYRKEIAPSRENVDFDHLRRRHPEDQEEEGQTTSTVSGIAEVVPTSYQYYHQHQKNDYGCSTNIGTESEDYNYNTTNNNNQSNMRRYEMQVRVPNSGQVPPPVNRADVSANENDEYANETLFFERNRIRQLQDERLHIQKKTFTKWCNSFLNRARLEINDLFVDVGDGLLLMKLLEIISGDKLGKPNRGIMRVQKIENLNKVLDFLKRKKIQLENIGAEDILDRNERLILGLIWTIILRFQIDTIVIEDEEERGERKHAKDALLLWCQRKTAGYPNVRIENFTTSWRNGLAFNALIHAHRSDLVDFNRLNPTDHVNNLNNAFDIAEKKLDIARLLDAEDVDVTRPDEKSIITYVSLYYHHFAKQKTEMTGARRIANIVGKLMDSETMEDDYEHISSELLNWIRTTIRSLESRRFPNSLNGMREEHAKFNHFRTSEKPPKYKEKGELEALFFTIQTKRKAMSRKAYAPPQGQFMHDIETAWAQLDFAENERQVAIIAELQRQEKLEQLAQRFHKKAKLRDTWLRSVMVVLEEMEHGRSASQVEKTLKKQQAISTDILAREDRFKMLTGMCNELCNEKYHESDRVRLTEREIIDRWTQLLALLEQRKRALMSLNDLMSLLRDIDTLSNELHSLEPAVRNRDVGKHLIGVEDLLQKHDLVEAQINAHGSLLAKLSQSANNYIRHKEEQFDVLQRKLDEVTAQYNTLVELCRSRRLLLDRARSLYQFIQDHEEEMAWLAEKEKLCTSALACGDISAVPQTSLLYKNVEMEMQTHWARSKGMIAGGERLVQNGGQSKEDIQRRISGMNQGWEKLRIAVAALGNWLNEARQAQQYFQDANEAESWIREKMPLVKSDDLGRDEGAAESLLQRHHRLEEEIHAYRADIVRLEEMSVQLSNSTFHTATTSTSVQETEEVTVPQIETLFKYEGNGMKVAKGEVLALLEKSTAEWWRALKRDGTEGYVPANYCRIVPGESVTVTQTTNKTTTTLEDKEKKSSVIGERQKMISDDYRQLNRLADVRRRLLSDNIQLLRFYRECDEFERWAREVEVTLADEPSPEHVVAFRRKFDKLEADIKTNGGTQLKHINEIANELIAEGHGQSRQIETRQRNINALWAHLEQLRKQRAVRLEATERVADFDSSCESAREWMQGKFEQLERNPNDVKSLQNLERDLKPLEEKIANLEKLAAAVKKDHPEEAAAIERKIAQLRGLHADLLRRAKEKMQLAEQTQGKEMFESALRDMNGWIEKTKKQLLEDVHPVDVAEAEELLKKHYELGEQIKDKKYEVEYCQELGRRLLDRNPRVPNVESQLKTLVDEMAGLRDLYRRRDIILKQQLDLQLFNRESERIDAATKGHEAFLEFSNLGDSVESVENLLKRHRDLEAKLVAQEARLEAFSKTADDMIKAHHADSPYIDQRRNDVLVRREAVRKSAEMRRRQLEASLEYQNMRREAEEVMGWMNEKAKMINIGDDKNGSALPRLLLKHEAFEAEIGANEPRIEQINKEGAQLIGKKHYETPNVEKLVRRVNTQWADLKNQVGNKGERLRQAADQKGLDQILGDAHAKLDEIEAALRSNDQGQDLRSVKDLLQKHTVMEQEMGLYGKRLADIEKRGKQMAAEGHFDSDRIQFTVAELLTRYREMKNPAGKRKDDLEESRLWHQLAFDVDCELQWIAEKKPIASSKDCGRTLTESLNMVKKQEQLEAEVHQHSAQIDKVLAEGEELMKRRHVSSQQIEEKSKELSLSWGELRRLLKKRREIVDWGVKEQEYLFDATEVENWMNEKRNLLASEDYGNDEDAARKLLAKHRALCEDMHTYRQWLEKLKVKCEELVGSNRPNVERFENRQIELETEFERLSKIAEDRKNALEDAVCLYEYMRESADLEQWINEQLQVAMSEDYAEDYEHLKELQSKFDEFKQSVKTGSERFTSCEEAAKSILRRNPPFGREVLKKQEKLRTVWNLLCEYIENRDKKLGAAEELHRFNRDVDEFEQWMGDKMAAMPRDLGRDVKHVHSLWQQHEALDKETKNAEPRLVKLNEEAERLRSAYPGGNAEQIEQQQGALMTEWEELRNSTDDRRDMLRAAFDLHTFNGKVRDLLAWTDLTIGDIQSDIVIGDLQQAEWLQKEHSRLSNEMDAREPEFTRLVTDGNKMVAAQHYASEEIKNKAKLLQSALERLRNEWTLRNGYLSQAVQWHAFQREAKQIIASIGSKRTTLKNLAVGGSVADVESQKKRLDTFEKALSTLDERTGALDHTANELMKARHMESNNIGVWKLKVHEELALLSADIEARRAMLADAFSLASFDSDVAQIEAWIDEKTNGIRKARDQSSESISIEEKMKRLQTHQALEAEVAANKTVVDQILNRGKQLHGLHRNPKIIDRCDQLGSKWTRLAGACSDQSSALEEARDLLRFKQLVDRVLTWIHEKEVLVSTADMGRDMEHCRLLLERLDGTRSDSTVDEQTLDEINRLGEKLVNQGRSSRDQVQKEQQHLNEKWRLLLGQLSHYRTELLAAMEVHTFNRDVEDTDERIHEKIAAMKSDDFGKDFASVELLVRKQSALERDMSAIHQKLIAHDKDAQKILEKRPPLRQTVLDSLKKLEESWKQLSEAAEYRNDRLNRSFKLYKYMDDVKKVEQWAGQVRNKMTSYQTPKDSNGAKKLVEQHSERKAEIDGRADELRILHEEGQVLISEQPDHKAEVLRAHKRVQNSEHQLRQTWEIEKATLQRLLEWLLWCDEAAQCEQWLADKENIIVRGELGDTTDAVEMLIKSHVAFEETVRKQSEKIEVLLNNGEGLISNGNDYRADIEARKQEVEARHCNLLKSVMRRRTMLDDSKRYHEFIRQCGELIIWITAKLQLAYDESFLDHTNLRSKLQKHLAFDSELVENEKRLSNVERQGEELLADKHFLSEQVKAQLVELREGWDELRTKSALKTQRLREAFELHSLQRKVEEVEEWLDKVESELASEDHGRDIVSTEVLMKKLDTLEAEVRGREEAVVEMMKKARELRSQGSVAADDCLKQAEQVEARYSGLDEPIQIRRENLVDARSFFEWVKAAEEDLEWLSDKMPLAGSNESGDSLQAALSLHKKHVALEKELETRQSAMFETEKRGKDMIRQKHFAANHIQKILDKLSTSLLTLKESCGLRRDLLEESIDAHEYYTEEGEAEQWLKEQMPLAMSQEMGRDQAGAESHLRRLTVLDKEVELFKNEVDRLKTRADGLLEREHHDAMSIAAKQRKLEALFADVCRECARRRTQLVDASKYHKFVRQADDLSDWLKEKERVASAEDYGRYLEDCQKIIEQFEITVRELAGAGERVAAVQRTQEDLLRSGHPYGASISAKCADVQRLWTHVNDVANDRKQALNGARQVHRFDQEADQTLNWLQDKEATGVAMEQEDLSRADLASVKAQLQRHDEFMHGMKAVEKQVAELCHEAERLWNAFPDTRHHLEVRRLDMEEQLKDILEAAKKHYERLTHMQSLQSYFQEYREMMQWMKNMQTTMTSEQLPRDVSGCESLARRHDEYNLEMQGRKAFVDDFARQGRRMIQSSHVLSQEIQEKVDVLEKSWAVLCEIWKDRAELYEENMDCQKWKQNATQLESWLLERERLLGDDWRVIESVEEAENQLREFDDFLVTLDAQNEKCDKVERLTLVEQNFSKLRNKEIDRARIAEEDQKRRDTIKIVEKGNILANRRQERERRKTQEISLLRPSPSGEEFSTHTMPRKDRKERAKTTADLVPGPLKIGDLQSTATAIPVEITKTPSFTTRRNTQTLRKGSKWEDMGAIDMKGFFDRKQCQQSGGKRATIRSWKNYYGILCGQLLCFFKDETMFIENCAAAPPVYIYGAQCEQYPEYAKRKHSFRLLTQDGAEFIFSCPDEGQMLEWVAKVQFHAGLTPSNQLKSFPYSDNLLDQSSSNTPIVAPRRNLAGHNRFGEDLDKLELDYSRNSKSLPRGSNSSTMARDCATLPRGFGSSSILPPSGPLLSGAPLGSSGQIPTVASRKVGVVQRRASRRQSVYAECVFGEVEEAIRLAEEQQIEDNADIRFAIHSQPGQYTETLVYKEHNSQTYQPSISSSSAQSPSQQNGSEFMNWVDANQSGRNTSASTPSQYDDTDSIKSSKRKGLGSLFKRGSKVSK</sequence>
<proteinExistence type="inferred from homology"/>
<dbReference type="GO" id="GO:0016020">
    <property type="term" value="C:membrane"/>
    <property type="evidence" value="ECO:0007669"/>
    <property type="project" value="UniProtKB-ARBA"/>
</dbReference>
<dbReference type="Gene3D" id="1.10.418.10">
    <property type="entry name" value="Calponin-like domain"/>
    <property type="match status" value="2"/>
</dbReference>
<evidence type="ECO:0000256" key="3">
    <source>
        <dbReference type="ARBA" id="ARBA00022443"/>
    </source>
</evidence>
<comment type="similarity">
    <text evidence="2">Belongs to the spectrin family.</text>
</comment>
<evidence type="ECO:0000256" key="11">
    <source>
        <dbReference type="ARBA" id="ARBA00023212"/>
    </source>
</evidence>
<feature type="domain" description="Calponin-homology (CH)" evidence="17">
    <location>
        <begin position="164"/>
        <end position="268"/>
    </location>
</feature>
<evidence type="ECO:0000256" key="8">
    <source>
        <dbReference type="ARBA" id="ARBA00022701"/>
    </source>
</evidence>
<feature type="domain" description="PH" evidence="16">
    <location>
        <begin position="3782"/>
        <end position="3890"/>
    </location>
</feature>
<dbReference type="InterPro" id="IPR001589">
    <property type="entry name" value="Actinin_actin-bd_CS"/>
</dbReference>
<feature type="coiled-coil region" evidence="13">
    <location>
        <begin position="1390"/>
        <end position="1417"/>
    </location>
</feature>
<dbReference type="FunFam" id="1.10.418.10:FF:000089">
    <property type="entry name" value="Spectrin beta chain"/>
    <property type="match status" value="1"/>
</dbReference>
<dbReference type="SMART" id="SM00033">
    <property type="entry name" value="CH"/>
    <property type="match status" value="2"/>
</dbReference>
<dbReference type="Pfam" id="PF00018">
    <property type="entry name" value="SH3_1"/>
    <property type="match status" value="1"/>
</dbReference>
<dbReference type="SUPFAM" id="SSF50729">
    <property type="entry name" value="PH domain-like"/>
    <property type="match status" value="1"/>
</dbReference>
<dbReference type="PROSITE" id="PS00019">
    <property type="entry name" value="ACTININ_1"/>
    <property type="match status" value="1"/>
</dbReference>
<evidence type="ECO:0000256" key="5">
    <source>
        <dbReference type="ARBA" id="ARBA00022490"/>
    </source>
</evidence>
<evidence type="ECO:0000256" key="14">
    <source>
        <dbReference type="SAM" id="MobiDB-lite"/>
    </source>
</evidence>
<keyword evidence="5" id="KW-0963">Cytoplasm</keyword>
<keyword evidence="8" id="KW-0493">Microtubule</keyword>
<dbReference type="FunFam" id="2.30.29.30:FF:000024">
    <property type="entry name" value="Spectrin beta chain"/>
    <property type="match status" value="1"/>
</dbReference>
<protein>
    <submittedName>
        <fullName evidence="18">Uncharacterized protein</fullName>
    </submittedName>
</protein>
<feature type="compositionally biased region" description="Low complexity" evidence="14">
    <location>
        <begin position="4061"/>
        <end position="4082"/>
    </location>
</feature>
<dbReference type="InterPro" id="IPR001715">
    <property type="entry name" value="CH_dom"/>
</dbReference>
<dbReference type="GO" id="GO:0005737">
    <property type="term" value="C:cytoplasm"/>
    <property type="evidence" value="ECO:0007669"/>
    <property type="project" value="UniProtKB-ARBA"/>
</dbReference>
<dbReference type="PROSITE" id="PS00020">
    <property type="entry name" value="ACTININ_2"/>
    <property type="match status" value="1"/>
</dbReference>
<dbReference type="InterPro" id="IPR036872">
    <property type="entry name" value="CH_dom_sf"/>
</dbReference>
<dbReference type="Proteomes" id="UP001152747">
    <property type="component" value="Unassembled WGS sequence"/>
</dbReference>
<keyword evidence="13" id="KW-0175">Coiled coil</keyword>
<feature type="coiled-coil region" evidence="13">
    <location>
        <begin position="1186"/>
        <end position="1238"/>
    </location>
</feature>
<evidence type="ECO:0000256" key="9">
    <source>
        <dbReference type="ARBA" id="ARBA00022737"/>
    </source>
</evidence>
<evidence type="ECO:0000256" key="6">
    <source>
        <dbReference type="ARBA" id="ARBA00022553"/>
    </source>
</evidence>
<dbReference type="InterPro" id="IPR018159">
    <property type="entry name" value="Spectrin/alpha-actinin"/>
</dbReference>
<feature type="region of interest" description="Disordered" evidence="14">
    <location>
        <begin position="37"/>
        <end position="62"/>
    </location>
</feature>
<evidence type="ECO:0000313" key="19">
    <source>
        <dbReference type="Proteomes" id="UP001152747"/>
    </source>
</evidence>
<dbReference type="InterPro" id="IPR001605">
    <property type="entry name" value="PH_dom-spectrin-type"/>
</dbReference>
<evidence type="ECO:0000256" key="1">
    <source>
        <dbReference type="ARBA" id="ARBA00004245"/>
    </source>
</evidence>
<dbReference type="GO" id="GO:0051693">
    <property type="term" value="P:actin filament capping"/>
    <property type="evidence" value="ECO:0007669"/>
    <property type="project" value="UniProtKB-KW"/>
</dbReference>
<dbReference type="InterPro" id="IPR001452">
    <property type="entry name" value="SH3_domain"/>
</dbReference>
<feature type="region of interest" description="Disordered" evidence="14">
    <location>
        <begin position="4061"/>
        <end position="4131"/>
    </location>
</feature>
<dbReference type="GO" id="GO:0005874">
    <property type="term" value="C:microtubule"/>
    <property type="evidence" value="ECO:0007669"/>
    <property type="project" value="UniProtKB-KW"/>
</dbReference>
<keyword evidence="6" id="KW-0597">Phosphoprotein</keyword>
<dbReference type="SMART" id="SM00150">
    <property type="entry name" value="SPEC"/>
    <property type="match status" value="29"/>
</dbReference>
<evidence type="ECO:0000256" key="7">
    <source>
        <dbReference type="ARBA" id="ARBA00022658"/>
    </source>
</evidence>
<dbReference type="PRINTS" id="PR00683">
    <property type="entry name" value="SPECTRINPH"/>
</dbReference>
<evidence type="ECO:0000256" key="12">
    <source>
        <dbReference type="PROSITE-ProRule" id="PRU00192"/>
    </source>
</evidence>
<dbReference type="SMART" id="SM00326">
    <property type="entry name" value="SH3"/>
    <property type="match status" value="1"/>
</dbReference>
<dbReference type="PANTHER" id="PTHR11915">
    <property type="entry name" value="SPECTRIN/FILAMIN RELATED CYTOSKELETAL PROTEIN"/>
    <property type="match status" value="1"/>
</dbReference>
<dbReference type="SUPFAM" id="SSF47576">
    <property type="entry name" value="Calponin-homology domain, CH-domain"/>
    <property type="match status" value="1"/>
</dbReference>